<feature type="compositionally biased region" description="Low complexity" evidence="1">
    <location>
        <begin position="280"/>
        <end position="295"/>
    </location>
</feature>
<feature type="compositionally biased region" description="Acidic residues" evidence="1">
    <location>
        <begin position="553"/>
        <end position="562"/>
    </location>
</feature>
<accession>A0AAN7YFR1</accession>
<feature type="region of interest" description="Disordered" evidence="1">
    <location>
        <begin position="338"/>
        <end position="502"/>
    </location>
</feature>
<feature type="compositionally biased region" description="Basic and acidic residues" evidence="1">
    <location>
        <begin position="383"/>
        <end position="406"/>
    </location>
</feature>
<feature type="compositionally biased region" description="Polar residues" evidence="1">
    <location>
        <begin position="665"/>
        <end position="674"/>
    </location>
</feature>
<feature type="compositionally biased region" description="Polar residues" evidence="1">
    <location>
        <begin position="1"/>
        <end position="39"/>
    </location>
</feature>
<feature type="compositionally biased region" description="Polar residues" evidence="1">
    <location>
        <begin position="994"/>
        <end position="1005"/>
    </location>
</feature>
<name>A0AAN7YFR1_9PEZI</name>
<feature type="compositionally biased region" description="Polar residues" evidence="1">
    <location>
        <begin position="257"/>
        <end position="266"/>
    </location>
</feature>
<proteinExistence type="predicted"/>
<feature type="region of interest" description="Disordered" evidence="1">
    <location>
        <begin position="940"/>
        <end position="971"/>
    </location>
</feature>
<feature type="region of interest" description="Disordered" evidence="1">
    <location>
        <begin position="550"/>
        <end position="685"/>
    </location>
</feature>
<feature type="compositionally biased region" description="Basic and acidic residues" evidence="1">
    <location>
        <begin position="1032"/>
        <end position="1042"/>
    </location>
</feature>
<feature type="compositionally biased region" description="Basic and acidic residues" evidence="1">
    <location>
        <begin position="477"/>
        <end position="502"/>
    </location>
</feature>
<feature type="region of interest" description="Disordered" evidence="1">
    <location>
        <begin position="1"/>
        <end position="235"/>
    </location>
</feature>
<feature type="compositionally biased region" description="Polar residues" evidence="1">
    <location>
        <begin position="940"/>
        <end position="951"/>
    </location>
</feature>
<organism evidence="2 3">
    <name type="scientific">Meristemomyces frigidus</name>
    <dbReference type="NCBI Taxonomy" id="1508187"/>
    <lineage>
        <taxon>Eukaryota</taxon>
        <taxon>Fungi</taxon>
        <taxon>Dikarya</taxon>
        <taxon>Ascomycota</taxon>
        <taxon>Pezizomycotina</taxon>
        <taxon>Dothideomycetes</taxon>
        <taxon>Dothideomycetidae</taxon>
        <taxon>Mycosphaerellales</taxon>
        <taxon>Teratosphaeriaceae</taxon>
        <taxon>Meristemomyces</taxon>
    </lineage>
</organism>
<feature type="compositionally biased region" description="Polar residues" evidence="1">
    <location>
        <begin position="643"/>
        <end position="654"/>
    </location>
</feature>
<feature type="compositionally biased region" description="Polar residues" evidence="1">
    <location>
        <begin position="182"/>
        <end position="201"/>
    </location>
</feature>
<comment type="caution">
    <text evidence="2">The sequence shown here is derived from an EMBL/GenBank/DDBJ whole genome shotgun (WGS) entry which is preliminary data.</text>
</comment>
<feature type="region of interest" description="Disordered" evidence="1">
    <location>
        <begin position="256"/>
        <end position="322"/>
    </location>
</feature>
<evidence type="ECO:0000313" key="2">
    <source>
        <dbReference type="EMBL" id="KAK5111558.1"/>
    </source>
</evidence>
<dbReference type="AlphaFoldDB" id="A0AAN7YFR1"/>
<feature type="compositionally biased region" description="Basic residues" evidence="1">
    <location>
        <begin position="407"/>
        <end position="418"/>
    </location>
</feature>
<evidence type="ECO:0000256" key="1">
    <source>
        <dbReference type="SAM" id="MobiDB-lite"/>
    </source>
</evidence>
<feature type="region of interest" description="Disordered" evidence="1">
    <location>
        <begin position="985"/>
        <end position="1060"/>
    </location>
</feature>
<reference evidence="2" key="1">
    <citation type="submission" date="2023-08" db="EMBL/GenBank/DDBJ databases">
        <title>Black Yeasts Isolated from many extreme environments.</title>
        <authorList>
            <person name="Coleine C."/>
            <person name="Stajich J.E."/>
            <person name="Selbmann L."/>
        </authorList>
    </citation>
    <scope>NUCLEOTIDE SEQUENCE</scope>
    <source>
        <strain evidence="2">CCFEE 5401</strain>
    </source>
</reference>
<dbReference type="Proteomes" id="UP001310890">
    <property type="component" value="Unassembled WGS sequence"/>
</dbReference>
<evidence type="ECO:0000313" key="3">
    <source>
        <dbReference type="Proteomes" id="UP001310890"/>
    </source>
</evidence>
<feature type="compositionally biased region" description="Basic and acidic residues" evidence="1">
    <location>
        <begin position="655"/>
        <end position="664"/>
    </location>
</feature>
<sequence>MAPATSIQSVESRGTINVSKNAQSSSPVSKVEDSMNQSRRGGPLQSPDKHMANDSYEDLYSVTPETKKPNAKHFSTKPASVALGDIARAALNAGDPPQGEVGHESRSSAMKSPSIAEFIGGIGMRRESQASSTAGNLDPRYVAEDVDSKSGPFNALTGHGAYNQGPALGSAAHETQGIVAKSGSSDTSLQKRVSTPAPNSTLAALRARKSKAAISSVGPNDMNEKAPMVTAPKAPLNLKEQVEPVARVVLAKKDANTRTAANNEHSATAKLKSRRLGMFATTPAKPPTRAAETKTVPFPQRKPGRPAAFTTKVRAKKTSPEKIEVEAAASLAKKSKVLGTAAPAHQDPFEVPSSPASPPQGRQPKKSVATNSLKAGKPGNKLFKLDEDLLDSNGKRHSDDDSDHPLAKKGKASQRKSRALAESDEYVDAPVGRRQVARKAKSSTWVKKAKDTPMQPDLGGRHDRVPKAVHTVTEVIDNGRLKDSEQTDTHIAADDARSNAEEDRGVCERLPLHPLHCTIEPEYGDQGAQFSLMITGGTQDKAIVLSDRIESSSELDDDEEVPTEPQTLVNSRRAEAPQTPAAPRSSPPDHTLDTQARLVTGPVSKRSTIIGFDRSGPRNQGTRSVKRPAETPWLSRAAGALQKLTSARQQSSARTRLDARHKQEPSSVAASAKTNRTDGIMQQNNVAPTVDDALTDLLGPSTESATHPTLDNSALRTKPTVEVVTDYEGYEGMDDDYIDVDDTQPALVQAPRLSSQATKPQPGPNELLTASQVMMPPPAKKQIKIERTSQTARVQAPKAYDLAPDLVQPSERSFQKDGPLKAMAKEQKIRAAALMRNETQNGAAHDLPLAAADINAARRAVNRLKKIGRIASQGNVDLGGSPIPKDMEVPQDATVLETFSQRAGISSDPLAYPRPVRVNDAKIADDSAHNPTIFEQILSVSSHQPTRQKLASNEKRRPLSPRQESQAITGVALRKLDTKRLVIHDEALPPPTDPFTSSGEAQTRLQDGGSVPTLGSELRKTPAAYMRKRRNEVKEKDPDKTLVESSPPPKRYKPTKAPQTARKEIMIADEADPDTSAIDFWRHGLQLHQMNMFDELVGISHRLMKNLVDRETAMREAVSDYRTKGLHLIEELERKQVEQYEASKATFEEKKARIRENLSGISEGLRVAATAMAERREERSGICEELDVEEGRLTELLEQMR</sequence>
<dbReference type="EMBL" id="JAVRRL010000038">
    <property type="protein sequence ID" value="KAK5111558.1"/>
    <property type="molecule type" value="Genomic_DNA"/>
</dbReference>
<gene>
    <name evidence="2" type="ORF">LTR62_004854</name>
</gene>
<protein>
    <submittedName>
        <fullName evidence="2">Uncharacterized protein</fullName>
    </submittedName>
</protein>